<evidence type="ECO:0000259" key="1">
    <source>
        <dbReference type="Pfam" id="PF00149"/>
    </source>
</evidence>
<protein>
    <submittedName>
        <fullName evidence="2">Phosphohydrolase</fullName>
    </submittedName>
</protein>
<keyword evidence="2" id="KW-0378">Hydrolase</keyword>
<comment type="caution">
    <text evidence="2">The sequence shown here is derived from an EMBL/GenBank/DDBJ whole genome shotgun (WGS) entry which is preliminary data.</text>
</comment>
<dbReference type="CDD" id="cd07383">
    <property type="entry name" value="MPP_Dcr2"/>
    <property type="match status" value="1"/>
</dbReference>
<evidence type="ECO:0000313" key="2">
    <source>
        <dbReference type="EMBL" id="REH92825.1"/>
    </source>
</evidence>
<name>A0A3E0IMR4_9STAP</name>
<dbReference type="OrthoDB" id="9816081at2"/>
<dbReference type="Gene3D" id="3.60.21.10">
    <property type="match status" value="1"/>
</dbReference>
<accession>A0A3E0IMR4</accession>
<dbReference type="EMBL" id="QKXQ01000453">
    <property type="protein sequence ID" value="REH92825.1"/>
    <property type="molecule type" value="Genomic_DNA"/>
</dbReference>
<feature type="domain" description="Calcineurin-like phosphoesterase" evidence="1">
    <location>
        <begin position="4"/>
        <end position="234"/>
    </location>
</feature>
<dbReference type="SUPFAM" id="SSF56300">
    <property type="entry name" value="Metallo-dependent phosphatases"/>
    <property type="match status" value="1"/>
</dbReference>
<sequence>MSSFKIMQLTDLHLGPNHDEKDQQTYQLLEQLITTYQPDLCLLTGDQIWSQGVLDSDRVYRELFQFLNQFNTTIATTFGNHDTENQFRRSDLRAIEKEVATHYVDKKHTKIIDDKEAYVIEIYQNQNLTHLIYVIDGGDYSESAIGDYAYIHPGHVAWIEEVESSYRQKGIVLPGHNVLFTHIPIPEYQAIEHVQNFHGIYQETIGCAQVNSGLFAQMLHTGGIEAMFCGHDHDNDFGINHYGIDLNYGRVSGFNCYGEIQRGARLIELIPNQPYRTKIVEYDQRF</sequence>
<dbReference type="PANTHER" id="PTHR32440:SF11">
    <property type="entry name" value="METALLOPHOSPHOESTERASE DOMAIN-CONTAINING PROTEIN"/>
    <property type="match status" value="1"/>
</dbReference>
<dbReference type="Pfam" id="PF00149">
    <property type="entry name" value="Metallophos"/>
    <property type="match status" value="1"/>
</dbReference>
<dbReference type="GO" id="GO:0005737">
    <property type="term" value="C:cytoplasm"/>
    <property type="evidence" value="ECO:0007669"/>
    <property type="project" value="TreeGrafter"/>
</dbReference>
<dbReference type="PANTHER" id="PTHR32440">
    <property type="entry name" value="PHOSPHATASE DCR2-RELATED-RELATED"/>
    <property type="match status" value="1"/>
</dbReference>
<proteinExistence type="predicted"/>
<dbReference type="InterPro" id="IPR004843">
    <property type="entry name" value="Calcineurin-like_PHP"/>
</dbReference>
<dbReference type="Proteomes" id="UP000256562">
    <property type="component" value="Unassembled WGS sequence"/>
</dbReference>
<gene>
    <name evidence="2" type="ORF">DOS83_09875</name>
</gene>
<organism evidence="2 3">
    <name type="scientific">Staphylococcus felis</name>
    <dbReference type="NCBI Taxonomy" id="46127"/>
    <lineage>
        <taxon>Bacteria</taxon>
        <taxon>Bacillati</taxon>
        <taxon>Bacillota</taxon>
        <taxon>Bacilli</taxon>
        <taxon>Bacillales</taxon>
        <taxon>Staphylococcaceae</taxon>
        <taxon>Staphylococcus</taxon>
    </lineage>
</organism>
<reference evidence="2 3" key="1">
    <citation type="journal article" date="2018" name="Vet. Microbiol.">
        <title>Characterisation of Staphylococcus felis isolated from cats using whole genome sequencing.</title>
        <authorList>
            <person name="Worthing K."/>
            <person name="Pang S."/>
            <person name="Trott D.J."/>
            <person name="Abraham S."/>
            <person name="Coombs G.W."/>
            <person name="Jordan D."/>
            <person name="McIntyre L."/>
            <person name="Davies M.R."/>
            <person name="Norris J."/>
        </authorList>
    </citation>
    <scope>NUCLEOTIDE SEQUENCE [LARGE SCALE GENOMIC DNA]</scope>
    <source>
        <strain evidence="2 3">F9</strain>
    </source>
</reference>
<dbReference type="AlphaFoldDB" id="A0A3E0IMR4"/>
<dbReference type="RefSeq" id="WP_116094856.1">
    <property type="nucleotide sequence ID" value="NZ_QKXQ01000453.1"/>
</dbReference>
<evidence type="ECO:0000313" key="3">
    <source>
        <dbReference type="Proteomes" id="UP000256562"/>
    </source>
</evidence>
<dbReference type="InterPro" id="IPR029052">
    <property type="entry name" value="Metallo-depent_PP-like"/>
</dbReference>
<dbReference type="GO" id="GO:0016788">
    <property type="term" value="F:hydrolase activity, acting on ester bonds"/>
    <property type="evidence" value="ECO:0007669"/>
    <property type="project" value="TreeGrafter"/>
</dbReference>